<accession>A0A3M7GUB2</accession>
<dbReference type="Proteomes" id="UP000280598">
    <property type="component" value="Unassembled WGS sequence"/>
</dbReference>
<keyword evidence="2" id="KW-0472">Membrane</keyword>
<feature type="region of interest" description="Disordered" evidence="1">
    <location>
        <begin position="1"/>
        <end position="31"/>
    </location>
</feature>
<feature type="region of interest" description="Disordered" evidence="1">
    <location>
        <begin position="45"/>
        <end position="118"/>
    </location>
</feature>
<protein>
    <recommendedName>
        <fullName evidence="5">Integral membrane protein</fullName>
    </recommendedName>
</protein>
<feature type="transmembrane region" description="Helical" evidence="2">
    <location>
        <begin position="139"/>
        <end position="165"/>
    </location>
</feature>
<evidence type="ECO:0000256" key="1">
    <source>
        <dbReference type="SAM" id="MobiDB-lite"/>
    </source>
</evidence>
<evidence type="ECO:0000313" key="3">
    <source>
        <dbReference type="EMBL" id="RMZ04706.1"/>
    </source>
</evidence>
<keyword evidence="2" id="KW-0812">Transmembrane</keyword>
<feature type="compositionally biased region" description="Polar residues" evidence="1">
    <location>
        <begin position="1"/>
        <end position="10"/>
    </location>
</feature>
<feature type="compositionally biased region" description="Basic residues" evidence="1">
    <location>
        <begin position="90"/>
        <end position="104"/>
    </location>
</feature>
<keyword evidence="2" id="KW-1133">Transmembrane helix</keyword>
<gene>
    <name evidence="3" type="ORF">D0860_06273</name>
</gene>
<evidence type="ECO:0000256" key="2">
    <source>
        <dbReference type="SAM" id="Phobius"/>
    </source>
</evidence>
<comment type="caution">
    <text evidence="3">The sequence shown here is derived from an EMBL/GenBank/DDBJ whole genome shotgun (WGS) entry which is preliminary data.</text>
</comment>
<feature type="transmembrane region" description="Helical" evidence="2">
    <location>
        <begin position="299"/>
        <end position="321"/>
    </location>
</feature>
<sequence>MATLTRNKTFQPAREPLQNRQDLQLDTNKVHGPLPFLNPTVADYDHVPVKPGADPGIATKRANESGSTQPIPEDNDETSPETRYRWTSRNNRKGRHALVVKRAHPTPASPEKTPRPTAHPREILTGIRRMFTSFPVWDVSYDVAVTFTLGSLIWCLNAFFAFLPFTNPKTEFKGEVLYGGGITAFIGATVFELGSVLLMLEAVNADRTGCFGWAVERYYDGSFRGHGSDCCPERGIVRLVPHACGHHRANGRDLIDGAAPTATNGSEVNAAAKPLPNDDSASERSWTWWPSMQELRTHYIHDIGFIACSALTFGATVFWISGFTALPGIYNYLSPQVVLDGVYWVPQVIGGIFFIFSGVLFTIETQKQWWKPAPYVLGWHVGEYCRIHALLFHQVRRMSLTLRQDSGILSAALDSLYVPFLVSLRAIGVCTRQAAAPSGVKRSLFLKKPMDEADATRRLFFVPDWKYHTMVRKPEQTSCGDRKIGTG</sequence>
<evidence type="ECO:0000313" key="4">
    <source>
        <dbReference type="Proteomes" id="UP000280598"/>
    </source>
</evidence>
<dbReference type="VEuPathDB" id="FungiDB:BTJ68_14012"/>
<feature type="transmembrane region" description="Helical" evidence="2">
    <location>
        <begin position="177"/>
        <end position="200"/>
    </location>
</feature>
<reference evidence="3 4" key="1">
    <citation type="journal article" date="2018" name="BMC Genomics">
        <title>Genomic evidence for intraspecific hybridization in a clonal and extremely halotolerant yeast.</title>
        <authorList>
            <person name="Gostincar C."/>
            <person name="Stajich J.E."/>
            <person name="Zupancic J."/>
            <person name="Zalar P."/>
            <person name="Gunde-Cimerman N."/>
        </authorList>
    </citation>
    <scope>NUCLEOTIDE SEQUENCE [LARGE SCALE GENOMIC DNA]</scope>
    <source>
        <strain evidence="3 4">EXF-562</strain>
    </source>
</reference>
<feature type="compositionally biased region" description="Polar residues" evidence="1">
    <location>
        <begin position="18"/>
        <end position="27"/>
    </location>
</feature>
<organism evidence="3 4">
    <name type="scientific">Hortaea werneckii</name>
    <name type="common">Black yeast</name>
    <name type="synonym">Cladosporium werneckii</name>
    <dbReference type="NCBI Taxonomy" id="91943"/>
    <lineage>
        <taxon>Eukaryota</taxon>
        <taxon>Fungi</taxon>
        <taxon>Dikarya</taxon>
        <taxon>Ascomycota</taxon>
        <taxon>Pezizomycotina</taxon>
        <taxon>Dothideomycetes</taxon>
        <taxon>Dothideomycetidae</taxon>
        <taxon>Mycosphaerellales</taxon>
        <taxon>Teratosphaeriaceae</taxon>
        <taxon>Hortaea</taxon>
    </lineage>
</organism>
<proteinExistence type="predicted"/>
<name>A0A3M7GUB2_HORWE</name>
<feature type="transmembrane region" description="Helical" evidence="2">
    <location>
        <begin position="341"/>
        <end position="363"/>
    </location>
</feature>
<dbReference type="EMBL" id="QWIS01000140">
    <property type="protein sequence ID" value="RMZ04706.1"/>
    <property type="molecule type" value="Genomic_DNA"/>
</dbReference>
<dbReference type="AlphaFoldDB" id="A0A3M7GUB2"/>
<evidence type="ECO:0008006" key="5">
    <source>
        <dbReference type="Google" id="ProtNLM"/>
    </source>
</evidence>